<dbReference type="EC" id="2.3.2.17" evidence="2"/>
<evidence type="ECO:0000313" key="14">
    <source>
        <dbReference type="EMBL" id="GKT06306.1"/>
    </source>
</evidence>
<name>A0ABQ5JP16_9LACO</name>
<dbReference type="PANTHER" id="PTHR36174:SF2">
    <property type="entry name" value="AMINOACYLTRANSFERASE FEMA"/>
    <property type="match status" value="1"/>
</dbReference>
<dbReference type="InterPro" id="IPR050644">
    <property type="entry name" value="PG_Glycine_Bridge_Synth"/>
</dbReference>
<evidence type="ECO:0000256" key="6">
    <source>
        <dbReference type="ARBA" id="ARBA00022960"/>
    </source>
</evidence>
<keyword evidence="5" id="KW-0808">Transferase</keyword>
<dbReference type="PROSITE" id="PS51191">
    <property type="entry name" value="FEMABX"/>
    <property type="match status" value="1"/>
</dbReference>
<evidence type="ECO:0000313" key="15">
    <source>
        <dbReference type="Proteomes" id="UP001628078"/>
    </source>
</evidence>
<comment type="caution">
    <text evidence="14">The sequence shown here is derived from an EMBL/GenBank/DDBJ whole genome shotgun (WGS) entry which is preliminary data.</text>
</comment>
<keyword evidence="15" id="KW-1185">Reference proteome</keyword>
<organism evidence="14 15">
    <name type="scientific">Furfurilactobacillus curtus</name>
    <dbReference type="NCBI Taxonomy" id="1746200"/>
    <lineage>
        <taxon>Bacteria</taxon>
        <taxon>Bacillati</taxon>
        <taxon>Bacillota</taxon>
        <taxon>Bacilli</taxon>
        <taxon>Lactobacillales</taxon>
        <taxon>Lactobacillaceae</taxon>
        <taxon>Furfurilactobacillus</taxon>
    </lineage>
</organism>
<dbReference type="InterPro" id="IPR003447">
    <property type="entry name" value="FEMABX"/>
</dbReference>
<evidence type="ECO:0000256" key="2">
    <source>
        <dbReference type="ARBA" id="ARBA00012466"/>
    </source>
</evidence>
<proteinExistence type="inferred from homology"/>
<dbReference type="EMBL" id="BQXO01000004">
    <property type="protein sequence ID" value="GKT06306.1"/>
    <property type="molecule type" value="Genomic_DNA"/>
</dbReference>
<feature type="coiled-coil region" evidence="13">
    <location>
        <begin position="246"/>
        <end position="300"/>
    </location>
</feature>
<protein>
    <recommendedName>
        <fullName evidence="3">Aminoacyltransferase FemA</fullName>
        <ecNumber evidence="2">2.3.2.17</ecNumber>
    </recommendedName>
    <alternativeName>
        <fullName evidence="11">Factor essential for expression of methicillin resistance A</fullName>
    </alternativeName>
    <alternativeName>
        <fullName evidence="10">N-acetylmuramoyl-L-alanyl-D-glutamyl-L-lysyl-(N6-glycyl)-D-alanyl-D-alanine-diphosphoundecaprenyl-N-acetylglucosamine:glycine glycyltransferase</fullName>
    </alternativeName>
</protein>
<dbReference type="Gene3D" id="1.20.58.90">
    <property type="match status" value="1"/>
</dbReference>
<keyword evidence="8" id="KW-0012">Acyltransferase</keyword>
<dbReference type="Gene3D" id="3.40.630.30">
    <property type="match status" value="2"/>
</dbReference>
<dbReference type="RefSeq" id="WP_407884332.1">
    <property type="nucleotide sequence ID" value="NZ_BQXO01000004.1"/>
</dbReference>
<evidence type="ECO:0000256" key="7">
    <source>
        <dbReference type="ARBA" id="ARBA00022984"/>
    </source>
</evidence>
<dbReference type="Pfam" id="PF02388">
    <property type="entry name" value="FemAB"/>
    <property type="match status" value="1"/>
</dbReference>
<evidence type="ECO:0000256" key="4">
    <source>
        <dbReference type="ARBA" id="ARBA00022490"/>
    </source>
</evidence>
<dbReference type="SUPFAM" id="SSF55729">
    <property type="entry name" value="Acyl-CoA N-acyltransferases (Nat)"/>
    <property type="match status" value="2"/>
</dbReference>
<keyword evidence="9" id="KW-0961">Cell wall biogenesis/degradation</keyword>
<dbReference type="Proteomes" id="UP001628078">
    <property type="component" value="Unassembled WGS sequence"/>
</dbReference>
<comment type="catalytic activity">
    <reaction evidence="12">
        <text>beta-D-GlcNAc-(1-&gt;4)-Mur2Ac(oyl-L-Ala-D-isoglutaminyl-L-Lys-(N(6)-Gly)-D-Ala-D-Ala)-di-trans,octa-cis-undecaprenyl diphosphate + 2 glycyl-tRNA(Gly) = MurNAc-L-Ala-D-isoglutaminyl-L-Lys-(N(6)-tri-Gly)-D-Ala-D-Ala-diphospho-di-trans,octa-cis-undecaprenyl-GlcNAc + 2 tRNA(Gly) + 2 H(+)</text>
        <dbReference type="Rhea" id="RHEA:30439"/>
        <dbReference type="Rhea" id="RHEA-COMP:9664"/>
        <dbReference type="Rhea" id="RHEA-COMP:9683"/>
        <dbReference type="ChEBI" id="CHEBI:15378"/>
        <dbReference type="ChEBI" id="CHEBI:62234"/>
        <dbReference type="ChEBI" id="CHEBI:62235"/>
        <dbReference type="ChEBI" id="CHEBI:78442"/>
        <dbReference type="ChEBI" id="CHEBI:78522"/>
        <dbReference type="EC" id="2.3.2.17"/>
    </reaction>
</comment>
<evidence type="ECO:0000256" key="5">
    <source>
        <dbReference type="ARBA" id="ARBA00022679"/>
    </source>
</evidence>
<keyword evidence="13" id="KW-0175">Coiled coil</keyword>
<dbReference type="InterPro" id="IPR010978">
    <property type="entry name" value="tRNA-bd_arm"/>
</dbReference>
<dbReference type="InterPro" id="IPR016181">
    <property type="entry name" value="Acyl_CoA_acyltransferase"/>
</dbReference>
<evidence type="ECO:0000256" key="8">
    <source>
        <dbReference type="ARBA" id="ARBA00023315"/>
    </source>
</evidence>
<keyword evidence="4" id="KW-0963">Cytoplasm</keyword>
<evidence type="ECO:0000256" key="3">
    <source>
        <dbReference type="ARBA" id="ARBA00016236"/>
    </source>
</evidence>
<keyword evidence="7" id="KW-0573">Peptidoglycan synthesis</keyword>
<sequence>MEFGKLNEAEFMTFEQRHPQGTYLQTSWQKQVLSQRGRSTAYVGVYDDQQQVVAAALVSWQKLRIGQLFEIEGGPLMDYRNQVVVKTFADGLQRFAHQRHGLMIRFIPNLHRRQFNDDGQVVNLSNEDVIESMQQLDFTYQPMIAGFSTTLVGYEFAKDLTGLTATTLVKSYEKDAQYGVKKTQQFGIQLRELTYEELPQFKKYTQATADRLHFHDKSLDYYQRTFKAYGDHVKFIFAELNFETYIANQTVKLTELNEKIRTLNDQLAQKPNNRHVKAQLNEFTDQAHQHEKRITEAQQLTDQYGQIAILSGAMFFIQPQELTYMFSFTNETFKQFYAPYLIQDHMMHLAITQHIPRYNFFGVAGLFDGSDGVLAFKQSFGGLTEERLGTFTKPVRPVAYHLYEALKKITGRNEV</sequence>
<keyword evidence="6" id="KW-0133">Cell shape</keyword>
<dbReference type="PANTHER" id="PTHR36174">
    <property type="entry name" value="LIPID II:GLYCINE GLYCYLTRANSFERASE"/>
    <property type="match status" value="1"/>
</dbReference>
<comment type="similarity">
    <text evidence="1">Belongs to the FemABX family.</text>
</comment>
<evidence type="ECO:0000256" key="10">
    <source>
        <dbReference type="ARBA" id="ARBA00030706"/>
    </source>
</evidence>
<reference evidence="14 15" key="1">
    <citation type="submission" date="2022-03" db="EMBL/GenBank/DDBJ databases">
        <title>Draft genome sequence of Furfurilactobacillus curtus JCM 31185.</title>
        <authorList>
            <person name="Suzuki S."/>
            <person name="Endo A."/>
            <person name="Kajikawa A."/>
        </authorList>
    </citation>
    <scope>NUCLEOTIDE SEQUENCE [LARGE SCALE GENOMIC DNA]</scope>
    <source>
        <strain evidence="14 15">JCM 31185</strain>
    </source>
</reference>
<accession>A0ABQ5JP16</accession>
<evidence type="ECO:0000256" key="12">
    <source>
        <dbReference type="ARBA" id="ARBA00047483"/>
    </source>
</evidence>
<gene>
    <name evidence="14" type="ORF">JCM31185_15930</name>
</gene>
<evidence type="ECO:0000256" key="1">
    <source>
        <dbReference type="ARBA" id="ARBA00009943"/>
    </source>
</evidence>
<dbReference type="SUPFAM" id="SSF46589">
    <property type="entry name" value="tRNA-binding arm"/>
    <property type="match status" value="1"/>
</dbReference>
<evidence type="ECO:0000256" key="13">
    <source>
        <dbReference type="SAM" id="Coils"/>
    </source>
</evidence>
<evidence type="ECO:0000256" key="11">
    <source>
        <dbReference type="ARBA" id="ARBA00032233"/>
    </source>
</evidence>
<evidence type="ECO:0000256" key="9">
    <source>
        <dbReference type="ARBA" id="ARBA00023316"/>
    </source>
</evidence>